<evidence type="ECO:0000256" key="1">
    <source>
        <dbReference type="SAM" id="MobiDB-lite"/>
    </source>
</evidence>
<keyword evidence="3" id="KW-1185">Reference proteome</keyword>
<comment type="caution">
    <text evidence="2">The sequence shown here is derived from an EMBL/GenBank/DDBJ whole genome shotgun (WGS) entry which is preliminary data.</text>
</comment>
<gene>
    <name evidence="2" type="ORF">GWI33_015109</name>
</gene>
<evidence type="ECO:0000313" key="2">
    <source>
        <dbReference type="EMBL" id="KAF7272077.1"/>
    </source>
</evidence>
<accession>A0A834I3Y2</accession>
<protein>
    <submittedName>
        <fullName evidence="2">Uncharacterized protein</fullName>
    </submittedName>
</protein>
<sequence>MLGDRLIRSDCKGRLRSIAACFSSPSSTDVVVHVETLDGRARVHMATSARQKQQPKGRQPGRAGGNRSRRCLGPVNHLSNDDAMRVPIRRPEREKRSVEKAGCERRSGEGGGGREKQRQGK</sequence>
<dbReference type="AlphaFoldDB" id="A0A834I3Y2"/>
<dbReference type="EMBL" id="JAACXV010013857">
    <property type="protein sequence ID" value="KAF7272077.1"/>
    <property type="molecule type" value="Genomic_DNA"/>
</dbReference>
<feature type="region of interest" description="Disordered" evidence="1">
    <location>
        <begin position="42"/>
        <end position="121"/>
    </location>
</feature>
<organism evidence="2 3">
    <name type="scientific">Rhynchophorus ferrugineus</name>
    <name type="common">Red palm weevil</name>
    <name type="synonym">Curculio ferrugineus</name>
    <dbReference type="NCBI Taxonomy" id="354439"/>
    <lineage>
        <taxon>Eukaryota</taxon>
        <taxon>Metazoa</taxon>
        <taxon>Ecdysozoa</taxon>
        <taxon>Arthropoda</taxon>
        <taxon>Hexapoda</taxon>
        <taxon>Insecta</taxon>
        <taxon>Pterygota</taxon>
        <taxon>Neoptera</taxon>
        <taxon>Endopterygota</taxon>
        <taxon>Coleoptera</taxon>
        <taxon>Polyphaga</taxon>
        <taxon>Cucujiformia</taxon>
        <taxon>Curculionidae</taxon>
        <taxon>Dryophthorinae</taxon>
        <taxon>Rhynchophorus</taxon>
    </lineage>
</organism>
<reference evidence="2" key="1">
    <citation type="submission" date="2020-08" db="EMBL/GenBank/DDBJ databases">
        <title>Genome sequencing and assembly of the red palm weevil Rhynchophorus ferrugineus.</title>
        <authorList>
            <person name="Dias G.B."/>
            <person name="Bergman C.M."/>
            <person name="Manee M."/>
        </authorList>
    </citation>
    <scope>NUCLEOTIDE SEQUENCE</scope>
    <source>
        <strain evidence="2">AA-2017</strain>
        <tissue evidence="2">Whole larva</tissue>
    </source>
</reference>
<evidence type="ECO:0000313" key="3">
    <source>
        <dbReference type="Proteomes" id="UP000625711"/>
    </source>
</evidence>
<dbReference type="Proteomes" id="UP000625711">
    <property type="component" value="Unassembled WGS sequence"/>
</dbReference>
<name>A0A834I3Y2_RHYFE</name>
<proteinExistence type="predicted"/>
<feature type="compositionally biased region" description="Basic and acidic residues" evidence="1">
    <location>
        <begin position="79"/>
        <end position="121"/>
    </location>
</feature>